<evidence type="ECO:0000256" key="2">
    <source>
        <dbReference type="ARBA" id="ARBA00009677"/>
    </source>
</evidence>
<reference evidence="8 9" key="1">
    <citation type="submission" date="2018-06" db="EMBL/GenBank/DDBJ databases">
        <title>Complete Genome Sequence of Desulfobacter hydrogenophilus (DSM3380).</title>
        <authorList>
            <person name="Marietou A."/>
            <person name="Schreiber L."/>
            <person name="Marshall I."/>
            <person name="Jorgensen B."/>
        </authorList>
    </citation>
    <scope>NUCLEOTIDE SEQUENCE [LARGE SCALE GENOMIC DNA]</scope>
    <source>
        <strain evidence="8 9">DSM 3380</strain>
    </source>
</reference>
<protein>
    <submittedName>
        <fullName evidence="8">Flagellar hook-basal body protein</fullName>
    </submittedName>
</protein>
<name>A0A328FEF8_9BACT</name>
<dbReference type="Pfam" id="PF06429">
    <property type="entry name" value="Flg_bbr_C"/>
    <property type="match status" value="1"/>
</dbReference>
<evidence type="ECO:0000313" key="7">
    <source>
        <dbReference type="EMBL" id="QBH12818.1"/>
    </source>
</evidence>
<feature type="domain" description="Flagellar basal-body/hook protein C-terminal" evidence="5">
    <location>
        <begin position="181"/>
        <end position="224"/>
    </location>
</feature>
<evidence type="ECO:0000256" key="3">
    <source>
        <dbReference type="ARBA" id="ARBA00023143"/>
    </source>
</evidence>
<dbReference type="SUPFAM" id="SSF117143">
    <property type="entry name" value="Flagellar hook protein flgE"/>
    <property type="match status" value="1"/>
</dbReference>
<feature type="domain" description="Flagellar hook protein FlgE/F/G-like D1" evidence="6">
    <location>
        <begin position="72"/>
        <end position="133"/>
    </location>
</feature>
<keyword evidence="3 4" id="KW-0975">Bacterial flagellum</keyword>
<dbReference type="Proteomes" id="UP000293902">
    <property type="component" value="Chromosome"/>
</dbReference>
<dbReference type="Proteomes" id="UP000248798">
    <property type="component" value="Unassembled WGS sequence"/>
</dbReference>
<evidence type="ECO:0000259" key="6">
    <source>
        <dbReference type="Pfam" id="PF22692"/>
    </source>
</evidence>
<dbReference type="RefSeq" id="WP_111954480.1">
    <property type="nucleotide sequence ID" value="NZ_CP036313.1"/>
</dbReference>
<dbReference type="OrthoDB" id="9804559at2"/>
<dbReference type="Pfam" id="PF22692">
    <property type="entry name" value="LlgE_F_G_D1"/>
    <property type="match status" value="1"/>
</dbReference>
<dbReference type="InterPro" id="IPR053967">
    <property type="entry name" value="LlgE_F_G-like_D1"/>
</dbReference>
<dbReference type="GO" id="GO:0009425">
    <property type="term" value="C:bacterial-type flagellum basal body"/>
    <property type="evidence" value="ECO:0007669"/>
    <property type="project" value="UniProtKB-SubCell"/>
</dbReference>
<dbReference type="PANTHER" id="PTHR30435:SF19">
    <property type="entry name" value="FLAGELLAR BASAL-BODY ROD PROTEIN FLGG"/>
    <property type="match status" value="1"/>
</dbReference>
<evidence type="ECO:0000256" key="4">
    <source>
        <dbReference type="RuleBase" id="RU362116"/>
    </source>
</evidence>
<gene>
    <name evidence="8" type="ORF">DO021_05390</name>
    <name evidence="7" type="ORF">EYB58_07775</name>
</gene>
<comment type="subcellular location">
    <subcellularLocation>
        <location evidence="1 4">Bacterial flagellum basal body</location>
    </subcellularLocation>
</comment>
<evidence type="ECO:0000259" key="5">
    <source>
        <dbReference type="Pfam" id="PF06429"/>
    </source>
</evidence>
<dbReference type="GO" id="GO:0071978">
    <property type="term" value="P:bacterial-type flagellum-dependent swarming motility"/>
    <property type="evidence" value="ECO:0007669"/>
    <property type="project" value="TreeGrafter"/>
</dbReference>
<sequence>MILEMTRPTQGGLRQERKLEAVSNNLANASSIGFKKDVVSFDKAFRARVDQDFTQGNVIKTDNPLDVALGPQGLFKVETPDGIKYTRNGNFSLSSEGILVDKNGNPLMGQGGAVFMDTVDPNTSVNINEYGQIFLNNELLDTLDVVSFENMERLEKAGDNLFVYTGDTADEITLENIRVKAGSLEQANVQVVEEMAKMIDYQRMFETYTKSMKTFDEIDSKAINEVGQFT</sequence>
<evidence type="ECO:0000313" key="10">
    <source>
        <dbReference type="Proteomes" id="UP000293902"/>
    </source>
</evidence>
<dbReference type="EMBL" id="CP036313">
    <property type="protein sequence ID" value="QBH12818.1"/>
    <property type="molecule type" value="Genomic_DNA"/>
</dbReference>
<dbReference type="NCBIfam" id="TIGR03506">
    <property type="entry name" value="FlgEFG_subfam"/>
    <property type="match status" value="1"/>
</dbReference>
<keyword evidence="10" id="KW-1185">Reference proteome</keyword>
<evidence type="ECO:0000256" key="1">
    <source>
        <dbReference type="ARBA" id="ARBA00004117"/>
    </source>
</evidence>
<dbReference type="EMBL" id="QLNI01000008">
    <property type="protein sequence ID" value="RAM03054.1"/>
    <property type="molecule type" value="Genomic_DNA"/>
</dbReference>
<reference evidence="7 10" key="2">
    <citation type="submission" date="2019-02" db="EMBL/GenBank/DDBJ databases">
        <title>Complete genome sequence of Desulfobacter hydrogenophilus AcRS1.</title>
        <authorList>
            <person name="Marietou A."/>
            <person name="Lund M.B."/>
            <person name="Marshall I.P.G."/>
            <person name="Schreiber L."/>
            <person name="Jorgensen B."/>
        </authorList>
    </citation>
    <scope>NUCLEOTIDE SEQUENCE [LARGE SCALE GENOMIC DNA]</scope>
    <source>
        <strain evidence="7 10">AcRS1</strain>
    </source>
</reference>
<keyword evidence="8" id="KW-0282">Flagellum</keyword>
<dbReference type="InterPro" id="IPR037925">
    <property type="entry name" value="FlgE/F/G-like"/>
</dbReference>
<proteinExistence type="inferred from homology"/>
<organism evidence="8 9">
    <name type="scientific">Desulfobacter hydrogenophilus</name>
    <dbReference type="NCBI Taxonomy" id="2291"/>
    <lineage>
        <taxon>Bacteria</taxon>
        <taxon>Pseudomonadati</taxon>
        <taxon>Thermodesulfobacteriota</taxon>
        <taxon>Desulfobacteria</taxon>
        <taxon>Desulfobacterales</taxon>
        <taxon>Desulfobacteraceae</taxon>
        <taxon>Desulfobacter</taxon>
    </lineage>
</organism>
<dbReference type="InterPro" id="IPR020013">
    <property type="entry name" value="Flagellar_FlgE/F/G"/>
</dbReference>
<evidence type="ECO:0000313" key="8">
    <source>
        <dbReference type="EMBL" id="RAM03054.1"/>
    </source>
</evidence>
<keyword evidence="8" id="KW-0969">Cilium</keyword>
<evidence type="ECO:0000313" key="9">
    <source>
        <dbReference type="Proteomes" id="UP000248798"/>
    </source>
</evidence>
<keyword evidence="8" id="KW-0966">Cell projection</keyword>
<dbReference type="InterPro" id="IPR010930">
    <property type="entry name" value="Flg_bb/hook_C_dom"/>
</dbReference>
<dbReference type="AlphaFoldDB" id="A0A328FEF8"/>
<accession>A0A328FEF8</accession>
<comment type="similarity">
    <text evidence="2 4">Belongs to the flagella basal body rod proteins family.</text>
</comment>
<dbReference type="PANTHER" id="PTHR30435">
    <property type="entry name" value="FLAGELLAR PROTEIN"/>
    <property type="match status" value="1"/>
</dbReference>